<dbReference type="AlphaFoldDB" id="Q06K37"/>
<reference evidence="7" key="1">
    <citation type="journal article" date="2006" name="BMC Genomics">
        <title>High degree of conservancy among secreted salivary gland proteins from two geographically distant Phlebotomus duboscqi sandflies populations (Mali and Kenya).</title>
        <authorList>
            <person name="Kato H."/>
            <person name="Anderson J.M."/>
            <person name="Kamhawi S."/>
            <person name="Oliveira F."/>
            <person name="Lawyer P.G."/>
            <person name="Pham V.M."/>
            <person name="Sangare C.S."/>
            <person name="Samake S."/>
            <person name="Sissoko I."/>
            <person name="Garfield M."/>
            <person name="Sigutova L."/>
            <person name="Volf P."/>
            <person name="Doumbia S."/>
            <person name="Valenzuela J.G."/>
        </authorList>
    </citation>
    <scope>NUCLEOTIDE SEQUENCE</scope>
</reference>
<dbReference type="PROSITE" id="PS51257">
    <property type="entry name" value="PROKAR_LIPOPROTEIN"/>
    <property type="match status" value="1"/>
</dbReference>
<feature type="signal peptide" evidence="6">
    <location>
        <begin position="1"/>
        <end position="22"/>
    </location>
</feature>
<evidence type="ECO:0000256" key="4">
    <source>
        <dbReference type="ARBA" id="ARBA00022656"/>
    </source>
</evidence>
<evidence type="ECO:0000256" key="6">
    <source>
        <dbReference type="SAM" id="SignalP"/>
    </source>
</evidence>
<dbReference type="Gene3D" id="1.10.238.20">
    <property type="entry name" value="Pheromone/general odorant binding protein domain"/>
    <property type="match status" value="1"/>
</dbReference>
<evidence type="ECO:0000256" key="3">
    <source>
        <dbReference type="ARBA" id="ARBA00022525"/>
    </source>
</evidence>
<keyword evidence="5 6" id="KW-0732">Signal</keyword>
<gene>
    <name evidence="7" type="primary">K78</name>
</gene>
<dbReference type="GO" id="GO:0090729">
    <property type="term" value="F:toxin activity"/>
    <property type="evidence" value="ECO:0007669"/>
    <property type="project" value="UniProtKB-KW"/>
</dbReference>
<accession>Q06K37</accession>
<dbReference type="InterPro" id="IPR006170">
    <property type="entry name" value="PBP/GOBP"/>
</dbReference>
<keyword evidence="4" id="KW-0800">Toxin</keyword>
<keyword evidence="3" id="KW-0964">Secreted</keyword>
<comment type="similarity">
    <text evidence="2">Belongs to the PBP/GOBP family.</text>
</comment>
<evidence type="ECO:0000313" key="7">
    <source>
        <dbReference type="EMBL" id="ABI20186.1"/>
    </source>
</evidence>
<protein>
    <submittedName>
        <fullName evidence="7">D7 related protein</fullName>
    </submittedName>
</protein>
<dbReference type="GO" id="GO:0005549">
    <property type="term" value="F:odorant binding"/>
    <property type="evidence" value="ECO:0007669"/>
    <property type="project" value="InterPro"/>
</dbReference>
<dbReference type="EMBL" id="DQ835381">
    <property type="protein sequence ID" value="ABI20186.1"/>
    <property type="molecule type" value="mRNA"/>
</dbReference>
<proteinExistence type="evidence at transcript level"/>
<sequence>MNSAVKYLVFWFFSSLTGLGCSWQFPRNADQTCWAFNTCQRETTDIESVKLWDEWKLPNNNATHCYVKCVFIRLGFYNEQEKSINVDAVKTQFKGRGFAVPKDITSLSGQTDGSCEALYKKTIPFFMKNSEKLRKAFYGTREESNKWFAEHPEVKPKEKKVSEFCNKDREEGNTKNCKRACSLYYYRFVDEDYQPIYFRKLDIAGITDEQINECRNKATEKKGCKVGDALYRCLRLLNKKGLLATIEKLDSESRKY</sequence>
<dbReference type="SUPFAM" id="SSF47565">
    <property type="entry name" value="Insect pheromone/odorant-binding proteins"/>
    <property type="match status" value="1"/>
</dbReference>
<feature type="chain" id="PRO_5004165304" evidence="6">
    <location>
        <begin position="23"/>
        <end position="256"/>
    </location>
</feature>
<dbReference type="PANTHER" id="PTHR11857:SF43">
    <property type="entry name" value="GEO07291P1-RELATED"/>
    <property type="match status" value="1"/>
</dbReference>
<evidence type="ECO:0000256" key="2">
    <source>
        <dbReference type="ARBA" id="ARBA00008098"/>
    </source>
</evidence>
<evidence type="ECO:0000256" key="1">
    <source>
        <dbReference type="ARBA" id="ARBA00004613"/>
    </source>
</evidence>
<evidence type="ECO:0000256" key="5">
    <source>
        <dbReference type="ARBA" id="ARBA00022729"/>
    </source>
</evidence>
<name>Q06K37_PHLDU</name>
<dbReference type="PANTHER" id="PTHR11857">
    <property type="entry name" value="ODORANT BINDING PROTEIN-RELATED"/>
    <property type="match status" value="1"/>
</dbReference>
<dbReference type="GO" id="GO:0007608">
    <property type="term" value="P:sensory perception of smell"/>
    <property type="evidence" value="ECO:0007669"/>
    <property type="project" value="TreeGrafter"/>
</dbReference>
<dbReference type="CDD" id="cd23992">
    <property type="entry name" value="PBP_GOBP"/>
    <property type="match status" value="1"/>
</dbReference>
<organism evidence="7">
    <name type="scientific">Phlebotomus duboscqi</name>
    <name type="common">Sandfly</name>
    <dbReference type="NCBI Taxonomy" id="37738"/>
    <lineage>
        <taxon>Eukaryota</taxon>
        <taxon>Metazoa</taxon>
        <taxon>Ecdysozoa</taxon>
        <taxon>Arthropoda</taxon>
        <taxon>Hexapoda</taxon>
        <taxon>Insecta</taxon>
        <taxon>Pterygota</taxon>
        <taxon>Neoptera</taxon>
        <taxon>Endopterygota</taxon>
        <taxon>Diptera</taxon>
        <taxon>Nematocera</taxon>
        <taxon>Psychodoidea</taxon>
        <taxon>Psychodidae</taxon>
        <taxon>Phlebotomus</taxon>
        <taxon>Phlebotomus</taxon>
    </lineage>
</organism>
<comment type="subcellular location">
    <subcellularLocation>
        <location evidence="1">Secreted</location>
    </subcellularLocation>
</comment>
<dbReference type="GO" id="GO:0005615">
    <property type="term" value="C:extracellular space"/>
    <property type="evidence" value="ECO:0007669"/>
    <property type="project" value="TreeGrafter"/>
</dbReference>
<dbReference type="InterPro" id="IPR036728">
    <property type="entry name" value="PBP_GOBP_sf"/>
</dbReference>
<dbReference type="Pfam" id="PF01395">
    <property type="entry name" value="PBP_GOBP"/>
    <property type="match status" value="1"/>
</dbReference>